<accession>A0ACC2QA02</accession>
<gene>
    <name evidence="1" type="ORF">PYW08_009006</name>
</gene>
<keyword evidence="2" id="KW-1185">Reference proteome</keyword>
<comment type="caution">
    <text evidence="1">The sequence shown here is derived from an EMBL/GenBank/DDBJ whole genome shotgun (WGS) entry which is preliminary data.</text>
</comment>
<evidence type="ECO:0000313" key="1">
    <source>
        <dbReference type="EMBL" id="KAJ8710491.1"/>
    </source>
</evidence>
<dbReference type="EMBL" id="CM056799">
    <property type="protein sequence ID" value="KAJ8710491.1"/>
    <property type="molecule type" value="Genomic_DNA"/>
</dbReference>
<evidence type="ECO:0000313" key="2">
    <source>
        <dbReference type="Proteomes" id="UP001231649"/>
    </source>
</evidence>
<protein>
    <submittedName>
        <fullName evidence="1">Uncharacterized protein</fullName>
    </submittedName>
</protein>
<organism evidence="1 2">
    <name type="scientific">Mythimna loreyi</name>
    <dbReference type="NCBI Taxonomy" id="667449"/>
    <lineage>
        <taxon>Eukaryota</taxon>
        <taxon>Metazoa</taxon>
        <taxon>Ecdysozoa</taxon>
        <taxon>Arthropoda</taxon>
        <taxon>Hexapoda</taxon>
        <taxon>Insecta</taxon>
        <taxon>Pterygota</taxon>
        <taxon>Neoptera</taxon>
        <taxon>Endopterygota</taxon>
        <taxon>Lepidoptera</taxon>
        <taxon>Glossata</taxon>
        <taxon>Ditrysia</taxon>
        <taxon>Noctuoidea</taxon>
        <taxon>Noctuidae</taxon>
        <taxon>Noctuinae</taxon>
        <taxon>Hadenini</taxon>
        <taxon>Mythimna</taxon>
    </lineage>
</organism>
<dbReference type="Proteomes" id="UP001231649">
    <property type="component" value="Chromosome 23"/>
</dbReference>
<proteinExistence type="predicted"/>
<name>A0ACC2QA02_9NEOP</name>
<sequence length="389" mass="42389">MARLVSLFSALWLSSILHFGSTLVTTGINSGDTNELQARPDPHVKSLGFIGGSLCATVKPLLGVSYDDFEDNEPDMRNLTLVYMTSTNETLTYNLTEAPTALPKEEWFNPKCGILVFLHGFTDSPEESKFQTIRLAVEEGLGDCLSILALDSSSLIQHFYLRASTIVTFIGRVLGETLAALIPAGLKPSNIHLIGHSLGAHIAGSAGKEVFKTTGRKIGRITGLDPAGPCFSNVNTTLRLFKGDADFVDVIHSNAGVYGLDETIGHVDFWVNGGCEQPGCLLQTCSHSRSLEYFAESMLSPDAFIGVKCNNYYSFRRGKCDRNDMSIMGYYTPASVTGDYYLYTAAESPYGTGALGTTYDDNGFLKGIALAIKDTFYNVWHKIKNRFNG</sequence>
<reference evidence="1" key="1">
    <citation type="submission" date="2023-03" db="EMBL/GenBank/DDBJ databases">
        <title>Chromosome-level genomes of two armyworms, Mythimna separata and Mythimna loreyi, provide insights into the biosynthesis and reception of sex pheromones.</title>
        <authorList>
            <person name="Zhao H."/>
        </authorList>
    </citation>
    <scope>NUCLEOTIDE SEQUENCE</scope>
    <source>
        <strain evidence="1">BeijingLab</strain>
    </source>
</reference>